<feature type="region of interest" description="Disordered" evidence="1">
    <location>
        <begin position="1205"/>
        <end position="1342"/>
    </location>
</feature>
<protein>
    <submittedName>
        <fullName evidence="4">Phage resistance protein</fullName>
    </submittedName>
</protein>
<evidence type="ECO:0000259" key="2">
    <source>
        <dbReference type="Pfam" id="PF26381"/>
    </source>
</evidence>
<feature type="compositionally biased region" description="Pro residues" evidence="1">
    <location>
        <begin position="1258"/>
        <end position="1279"/>
    </location>
</feature>
<feature type="compositionally biased region" description="Pro residues" evidence="1">
    <location>
        <begin position="1288"/>
        <end position="1309"/>
    </location>
</feature>
<dbReference type="EMBL" id="WUTW01000002">
    <property type="protein sequence ID" value="MXQ65080.1"/>
    <property type="molecule type" value="Genomic_DNA"/>
</dbReference>
<accession>A0A6I4W8H5</accession>
<comment type="caution">
    <text evidence="4">The sequence shown here is derived from an EMBL/GenBank/DDBJ whole genome shotgun (WGS) entry which is preliminary data.</text>
</comment>
<organism evidence="4 5">
    <name type="scientific">Actinomadura rayongensis</name>
    <dbReference type="NCBI Taxonomy" id="1429076"/>
    <lineage>
        <taxon>Bacteria</taxon>
        <taxon>Bacillati</taxon>
        <taxon>Actinomycetota</taxon>
        <taxon>Actinomycetes</taxon>
        <taxon>Streptosporangiales</taxon>
        <taxon>Thermomonosporaceae</taxon>
        <taxon>Actinomadura</taxon>
    </lineage>
</organism>
<dbReference type="InterPro" id="IPR058748">
    <property type="entry name" value="PglY_5th"/>
</dbReference>
<feature type="domain" description="ATPase PglY C-terminal" evidence="3">
    <location>
        <begin position="1031"/>
        <end position="1207"/>
    </location>
</feature>
<name>A0A6I4W8H5_9ACTN</name>
<evidence type="ECO:0000256" key="1">
    <source>
        <dbReference type="SAM" id="MobiDB-lite"/>
    </source>
</evidence>
<gene>
    <name evidence="4" type="ORF">GQ466_13650</name>
</gene>
<dbReference type="RefSeq" id="WP_161103223.1">
    <property type="nucleotide sequence ID" value="NZ_JBHLYI010000001.1"/>
</dbReference>
<evidence type="ECO:0000313" key="5">
    <source>
        <dbReference type="Proteomes" id="UP000431901"/>
    </source>
</evidence>
<dbReference type="OrthoDB" id="3201900at2"/>
<feature type="region of interest" description="Disordered" evidence="1">
    <location>
        <begin position="1361"/>
        <end position="1392"/>
    </location>
</feature>
<proteinExistence type="predicted"/>
<dbReference type="Proteomes" id="UP000431901">
    <property type="component" value="Unassembled WGS sequence"/>
</dbReference>
<sequence length="1419" mass="153424">MAEPPLLHDVIDIKETISTSDYVLKLADAVTPEGAERALADYVVTDRLVDNFDQALGLIKAALDGGSSKAAYLHGSFGSGKSHFMAVLFALLSGNPTALQREEFDRLLVRHDWLTEDGRTFLLVPYHMLGAKTMEQRVLGGYVKHIRRLHSDDVPLPAVYRTDGLFADIRAMRERFGDDAVIGGLTEDAGEDDEWGDSFTWTTEKLDIAMAAPEHYADVDGVESLDLTHPTAPHELRAKLVQDAGTTLFPGFTRSAAEDEGGFISLDAGLTVIAEHAKSLGYDGIVLFLDELILWLTTLINDEKRATLEAGKITNFVEGGDARRAIPIVSFIARQRDLRELVGEKMSGAAETSIQDTLNLASGRFDKITLEDRNLPQVTHSRLLRPKDDAARKLIDEAFRRTKRQGVRVWDMLLGSDESVTGADEDAFRLTYPFSPAFMDTLVHLSAALQRNRTALKLMGELLAKHRDRLRLGDLVPLGDLYAEIAQGGDRPFVDSQQVIFNNADKLYRTKLRPYLLNSNEVTEDDVERYLRRPEDIADATLAGRCRSFVADDRLVCTLLLSALAPGVPTLNDLTVRRLGALNHGVVTSPIPNAERGIIATKVGTWAAQFPEIKVGGSDAMPTVRLELDGVDVDGVIANSEVNDNIGNRRSLIRRLLAAELGVARQDGRMGADELSFVWRGTERTVEIVFGNVADTDELPDHDMQPSLPGQWRIIVDLPYDEGDFGPPEDVDRMRKLRERQGEPTRTLAWLPTHLSARRYADFRRLVKIDKALEDEQRFHHHYAAHLNADDRARAKGMLESQREALLKQLRAAFRQAYGLAQKQPADVDPSFSDHLVALPDLGDLPLSIGQPLDKALRDVAGRLLAHQFPSHPDLDPNRTGVAVRPAEARTVLAHVRAAAEAKDGRAEIPPKDRRIMDRLVAPLELGEQMEVYFRLSHRWADHFRRLARRDGVTGDHTVAALRGWLDEPEPRGLPGFLADLVIAAFAETDDRVWVRAGAPLEPPPDLGRVQNADALRDQPLPAEDVWDAARERYEEIFGAKAPVLRRGRIVNHFADTVAEAVRRYRTSAEDLVRRLEEHAGFLGLDDAKDGRLAIARRALDLLHEVQATRERGGSAKRVVEVFGGFDLGPVEPARYGTSVKRAEHVTQALVLAPWDTLDLAKGLGPEGHELLERLRRAARADERTVPLADELRGVPTAINALIKRNQTRRPAPPASAPHAPPVSAPPAGVPHVSAPPAGTPPVGTPSVGAHSVGAPPLSTPPVGGPPTGAPPPGTPPVGVPSVGAPPLGTPPAGAPPAGAPPAGAPPVGAPLAGASSVDAPPLGMPPTDTPPVGAPSMSAPPVGAPSASAPFVGAPSVGALPVDASPVGAPAGSVGARRGRRRSGGGRTTAARAAAELSAELAGLEPGATVEITWRVVE</sequence>
<dbReference type="InterPro" id="IPR058747">
    <property type="entry name" value="PglY_C"/>
</dbReference>
<feature type="domain" description="ATPase PglY 5th" evidence="2">
    <location>
        <begin position="887"/>
        <end position="987"/>
    </location>
</feature>
<feature type="compositionally biased region" description="Pro residues" evidence="1">
    <location>
        <begin position="1211"/>
        <end position="1229"/>
    </location>
</feature>
<feature type="compositionally biased region" description="Low complexity" evidence="1">
    <location>
        <begin position="1365"/>
        <end position="1377"/>
    </location>
</feature>
<evidence type="ECO:0000259" key="3">
    <source>
        <dbReference type="Pfam" id="PF26382"/>
    </source>
</evidence>
<keyword evidence="5" id="KW-1185">Reference proteome</keyword>
<reference evidence="4 5" key="1">
    <citation type="submission" date="2019-12" db="EMBL/GenBank/DDBJ databases">
        <title>Nocardia macrotermitis sp. nov. and Nocardia aurantia sp. nov., isolated from the gut of the fungus growing-termite Macrotermes natalensis.</title>
        <authorList>
            <person name="Christine B."/>
            <person name="Rene B."/>
        </authorList>
    </citation>
    <scope>NUCLEOTIDE SEQUENCE [LARGE SCALE GENOMIC DNA]</scope>
    <source>
        <strain evidence="4 5">DSM 102126</strain>
    </source>
</reference>
<dbReference type="Pfam" id="PF26382">
    <property type="entry name" value="BREX_PglY_6th"/>
    <property type="match status" value="1"/>
</dbReference>
<evidence type="ECO:0000313" key="4">
    <source>
        <dbReference type="EMBL" id="MXQ65080.1"/>
    </source>
</evidence>
<feature type="compositionally biased region" description="Pro residues" evidence="1">
    <location>
        <begin position="1323"/>
        <end position="1334"/>
    </location>
</feature>
<dbReference type="Pfam" id="PF26381">
    <property type="entry name" value="BREX_PglY_5th"/>
    <property type="match status" value="1"/>
</dbReference>